<reference evidence="2 3" key="1">
    <citation type="submission" date="2023-09" db="EMBL/GenBank/DDBJ databases">
        <title>Multi-omics analysis of a traditional fermented food reveals byproduct-associated fungal strains for waste-to-food upcycling.</title>
        <authorList>
            <consortium name="Lawrence Berkeley National Laboratory"/>
            <person name="Rekdal V.M."/>
            <person name="Villalobos-Escobedo J.M."/>
            <person name="Rodriguez-Valeron N."/>
            <person name="Garcia M.O."/>
            <person name="Vasquez D.P."/>
            <person name="Damayanti I."/>
            <person name="Sorensen P.M."/>
            <person name="Baidoo E.E."/>
            <person name="De Carvalho A.C."/>
            <person name="Riley R."/>
            <person name="Lipzen A."/>
            <person name="He G."/>
            <person name="Yan M."/>
            <person name="Haridas S."/>
            <person name="Daum C."/>
            <person name="Yoshinaga Y."/>
            <person name="Ng V."/>
            <person name="Grigoriev I.V."/>
            <person name="Munk R."/>
            <person name="Nuraida L."/>
            <person name="Wijaya C.H."/>
            <person name="Morales P.-C."/>
            <person name="Keasling J.D."/>
        </authorList>
    </citation>
    <scope>NUCLEOTIDE SEQUENCE [LARGE SCALE GENOMIC DNA]</scope>
    <source>
        <strain evidence="2 3">FGSC 2613</strain>
    </source>
</reference>
<gene>
    <name evidence="2" type="ORF">QR685DRAFT_231193</name>
</gene>
<feature type="region of interest" description="Disordered" evidence="1">
    <location>
        <begin position="49"/>
        <end position="74"/>
    </location>
</feature>
<dbReference type="Proteomes" id="UP001451303">
    <property type="component" value="Unassembled WGS sequence"/>
</dbReference>
<feature type="compositionally biased region" description="Low complexity" evidence="1">
    <location>
        <begin position="60"/>
        <end position="71"/>
    </location>
</feature>
<organism evidence="2 3">
    <name type="scientific">Neurospora intermedia</name>
    <dbReference type="NCBI Taxonomy" id="5142"/>
    <lineage>
        <taxon>Eukaryota</taxon>
        <taxon>Fungi</taxon>
        <taxon>Dikarya</taxon>
        <taxon>Ascomycota</taxon>
        <taxon>Pezizomycotina</taxon>
        <taxon>Sordariomycetes</taxon>
        <taxon>Sordariomycetidae</taxon>
        <taxon>Sordariales</taxon>
        <taxon>Sordariaceae</taxon>
        <taxon>Neurospora</taxon>
    </lineage>
</organism>
<keyword evidence="3" id="KW-1185">Reference proteome</keyword>
<feature type="region of interest" description="Disordered" evidence="1">
    <location>
        <begin position="1"/>
        <end position="20"/>
    </location>
</feature>
<comment type="caution">
    <text evidence="2">The sequence shown here is derived from an EMBL/GenBank/DDBJ whole genome shotgun (WGS) entry which is preliminary data.</text>
</comment>
<evidence type="ECO:0000256" key="1">
    <source>
        <dbReference type="SAM" id="MobiDB-lite"/>
    </source>
</evidence>
<evidence type="ECO:0000313" key="2">
    <source>
        <dbReference type="EMBL" id="KAL0472268.1"/>
    </source>
</evidence>
<evidence type="ECO:0000313" key="3">
    <source>
        <dbReference type="Proteomes" id="UP001451303"/>
    </source>
</evidence>
<dbReference type="EMBL" id="JAVLET010000003">
    <property type="protein sequence ID" value="KAL0472268.1"/>
    <property type="molecule type" value="Genomic_DNA"/>
</dbReference>
<dbReference type="InterPro" id="IPR036915">
    <property type="entry name" value="Cyclin-like_sf"/>
</dbReference>
<accession>A0ABR3DHV5</accession>
<sequence length="320" mass="35380">MTTIVQSSKMPSLTSPVEDRVIHDEHDCMTDDDSDFDFDEEYFARTYQPLSNLPTPPPSSRNSSVPQSPQSLVENGGLLDSELLGPAIHLVNLIPPAASLALPSVSLVHELLTRTGLKLDEIALAVCVLDSISSKFALNWRLRCPPSRREGSTTSNEQQQQSKRYTLPAAASQVHIDCVKPEVIILGALIIAVKFLEDSHAPTQYYRSAWGNNLWTCEQINITERCIMEDLNYRILPLWDERLIGDALKDMERAGRQALLPLPPAAAAAQSQYQFQSLKEQHKRCVSSGAAVYRPGLQLTPAGTPLSECNSPPPFSMDMQ</sequence>
<name>A0ABR3DHV5_NEUIN</name>
<dbReference type="SUPFAM" id="SSF47954">
    <property type="entry name" value="Cyclin-like"/>
    <property type="match status" value="1"/>
</dbReference>
<proteinExistence type="predicted"/>
<protein>
    <recommendedName>
        <fullName evidence="4">Cyclin N-terminal domain-containing protein</fullName>
    </recommendedName>
</protein>
<evidence type="ECO:0008006" key="4">
    <source>
        <dbReference type="Google" id="ProtNLM"/>
    </source>
</evidence>
<feature type="compositionally biased region" description="Polar residues" evidence="1">
    <location>
        <begin position="1"/>
        <end position="15"/>
    </location>
</feature>